<dbReference type="PANTHER" id="PTHR24321:SF8">
    <property type="entry name" value="ESTRADIOL 17-BETA-DEHYDROGENASE 8-RELATED"/>
    <property type="match status" value="1"/>
</dbReference>
<evidence type="ECO:0000313" key="3">
    <source>
        <dbReference type="EMBL" id="CAA9467689.1"/>
    </source>
</evidence>
<dbReference type="SUPFAM" id="SSF51735">
    <property type="entry name" value="NAD(P)-binding Rossmann-fold domains"/>
    <property type="match status" value="1"/>
</dbReference>
<dbReference type="InterPro" id="IPR020904">
    <property type="entry name" value="Sc_DH/Rdtase_CS"/>
</dbReference>
<dbReference type="GO" id="GO:0004316">
    <property type="term" value="F:3-oxoacyl-[acyl-carrier-protein] reductase (NADPH) activity"/>
    <property type="evidence" value="ECO:0007669"/>
    <property type="project" value="UniProtKB-EC"/>
</dbReference>
<accession>A0A6J4R971</accession>
<dbReference type="Gene3D" id="3.40.50.720">
    <property type="entry name" value="NAD(P)-binding Rossmann-like Domain"/>
    <property type="match status" value="1"/>
</dbReference>
<dbReference type="Pfam" id="PF13561">
    <property type="entry name" value="adh_short_C2"/>
    <property type="match status" value="1"/>
</dbReference>
<sequence>MTTEASIDTSLEFTGKVAIVTGASGGVGGALVRLLLQRGGRVVAQDLKDDVGDLERADPERVAHVVGDAADSEVARAAVATAVSRFGRLDVLVSNAGRTLNKPVTETTDEDWDAVLRTNARGGFVQSREAFRHMADHGGGSIVFVGSYASTVALPEGSAYASSKGALGQLAKVLAIEGARRGIRANEVAAGVIDTGFLDTIRPDGQEYLRSFGDSMPMGRIARPEEIAEAVLWLASERASYVTGAVLAADGGFTAQ</sequence>
<evidence type="ECO:0000256" key="1">
    <source>
        <dbReference type="ARBA" id="ARBA00006484"/>
    </source>
</evidence>
<dbReference type="PRINTS" id="PR00080">
    <property type="entry name" value="SDRFAMILY"/>
</dbReference>
<name>A0A6J4R971_9ACTN</name>
<dbReference type="AlphaFoldDB" id="A0A6J4R971"/>
<protein>
    <submittedName>
        <fullName evidence="3">3-oxoacyl-[acyl-carrier protein] reductase</fullName>
        <ecNumber evidence="3">1.1.1.100</ecNumber>
    </submittedName>
</protein>
<organism evidence="3">
    <name type="scientific">uncultured Rubrobacteraceae bacterium</name>
    <dbReference type="NCBI Taxonomy" id="349277"/>
    <lineage>
        <taxon>Bacteria</taxon>
        <taxon>Bacillati</taxon>
        <taxon>Actinomycetota</taxon>
        <taxon>Rubrobacteria</taxon>
        <taxon>Rubrobacterales</taxon>
        <taxon>Rubrobacteraceae</taxon>
        <taxon>environmental samples</taxon>
    </lineage>
</organism>
<proteinExistence type="inferred from homology"/>
<dbReference type="EMBL" id="CADCVK010000079">
    <property type="protein sequence ID" value="CAA9467689.1"/>
    <property type="molecule type" value="Genomic_DNA"/>
</dbReference>
<dbReference type="PANTHER" id="PTHR24321">
    <property type="entry name" value="DEHYDROGENASES, SHORT CHAIN"/>
    <property type="match status" value="1"/>
</dbReference>
<gene>
    <name evidence="3" type="ORF">AVDCRST_MAG12-465</name>
</gene>
<dbReference type="PRINTS" id="PR00081">
    <property type="entry name" value="GDHRDH"/>
</dbReference>
<comment type="similarity">
    <text evidence="1">Belongs to the short-chain dehydrogenases/reductases (SDR) family.</text>
</comment>
<dbReference type="PROSITE" id="PS00061">
    <property type="entry name" value="ADH_SHORT"/>
    <property type="match status" value="1"/>
</dbReference>
<dbReference type="EC" id="1.1.1.100" evidence="3"/>
<dbReference type="FunFam" id="3.40.50.720:FF:000084">
    <property type="entry name" value="Short-chain dehydrogenase reductase"/>
    <property type="match status" value="1"/>
</dbReference>
<dbReference type="InterPro" id="IPR036291">
    <property type="entry name" value="NAD(P)-bd_dom_sf"/>
</dbReference>
<keyword evidence="2 3" id="KW-0560">Oxidoreductase</keyword>
<dbReference type="CDD" id="cd05233">
    <property type="entry name" value="SDR_c"/>
    <property type="match status" value="1"/>
</dbReference>
<evidence type="ECO:0000256" key="2">
    <source>
        <dbReference type="ARBA" id="ARBA00023002"/>
    </source>
</evidence>
<dbReference type="InterPro" id="IPR002347">
    <property type="entry name" value="SDR_fam"/>
</dbReference>
<reference evidence="3" key="1">
    <citation type="submission" date="2020-02" db="EMBL/GenBank/DDBJ databases">
        <authorList>
            <person name="Meier V. D."/>
        </authorList>
    </citation>
    <scope>NUCLEOTIDE SEQUENCE</scope>
    <source>
        <strain evidence="3">AVDCRST_MAG12</strain>
    </source>
</reference>